<sequence length="90" mass="10116">QRRRRERETPSPRPPPSGELGVGTGTTTTLPLLLSFLTPNPRPPPPSRLIRAASIPSRLESNRRLQDFRALAVHPFLNSEDLNLWRAAEN</sequence>
<dbReference type="AlphaFoldDB" id="A0A0E0F5S8"/>
<dbReference type="EnsemblPlants" id="OMERI11G11400.3">
    <property type="protein sequence ID" value="OMERI11G11400.3"/>
    <property type="gene ID" value="OMERI11G11400"/>
</dbReference>
<dbReference type="Gramene" id="OMERI11G11400.4">
    <property type="protein sequence ID" value="OMERI11G11400.4"/>
    <property type="gene ID" value="OMERI11G11400"/>
</dbReference>
<feature type="region of interest" description="Disordered" evidence="1">
    <location>
        <begin position="1"/>
        <end position="27"/>
    </location>
</feature>
<protein>
    <submittedName>
        <fullName evidence="2">Uncharacterized protein</fullName>
    </submittedName>
</protein>
<keyword evidence="3" id="KW-1185">Reference proteome</keyword>
<evidence type="ECO:0000313" key="3">
    <source>
        <dbReference type="Proteomes" id="UP000008021"/>
    </source>
</evidence>
<proteinExistence type="predicted"/>
<dbReference type="Gramene" id="OMERI11G11400.3">
    <property type="protein sequence ID" value="OMERI11G11400.3"/>
    <property type="gene ID" value="OMERI11G11400"/>
</dbReference>
<dbReference type="Gramene" id="OMERI11G11400.1">
    <property type="protein sequence ID" value="OMERI11G11400.1"/>
    <property type="gene ID" value="OMERI11G11400"/>
</dbReference>
<dbReference type="EnsemblPlants" id="OMERI11G11400.1">
    <property type="protein sequence ID" value="OMERI11G11400.1"/>
    <property type="gene ID" value="OMERI11G11400"/>
</dbReference>
<evidence type="ECO:0000313" key="2">
    <source>
        <dbReference type="EnsemblPlants" id="OMERI11G11400.1"/>
    </source>
</evidence>
<accession>A0A0E0F5S8</accession>
<name>A0A0E0F5S8_9ORYZ</name>
<evidence type="ECO:0000256" key="1">
    <source>
        <dbReference type="SAM" id="MobiDB-lite"/>
    </source>
</evidence>
<reference evidence="2" key="1">
    <citation type="submission" date="2015-04" db="UniProtKB">
        <authorList>
            <consortium name="EnsemblPlants"/>
        </authorList>
    </citation>
    <scope>IDENTIFICATION</scope>
</reference>
<organism evidence="2">
    <name type="scientific">Oryza meridionalis</name>
    <dbReference type="NCBI Taxonomy" id="40149"/>
    <lineage>
        <taxon>Eukaryota</taxon>
        <taxon>Viridiplantae</taxon>
        <taxon>Streptophyta</taxon>
        <taxon>Embryophyta</taxon>
        <taxon>Tracheophyta</taxon>
        <taxon>Spermatophyta</taxon>
        <taxon>Magnoliopsida</taxon>
        <taxon>Liliopsida</taxon>
        <taxon>Poales</taxon>
        <taxon>Poaceae</taxon>
        <taxon>BOP clade</taxon>
        <taxon>Oryzoideae</taxon>
        <taxon>Oryzeae</taxon>
        <taxon>Oryzinae</taxon>
        <taxon>Oryza</taxon>
    </lineage>
</organism>
<dbReference type="Gramene" id="OMERI11G11400.6">
    <property type="protein sequence ID" value="OMERI11G11400.6"/>
    <property type="gene ID" value="OMERI11G11400"/>
</dbReference>
<dbReference type="Proteomes" id="UP000008021">
    <property type="component" value="Chromosome 11"/>
</dbReference>
<feature type="compositionally biased region" description="Basic and acidic residues" evidence="1">
    <location>
        <begin position="1"/>
        <end position="10"/>
    </location>
</feature>
<dbReference type="EnsemblPlants" id="OMERI11G11400.6">
    <property type="protein sequence ID" value="OMERI11G11400.6"/>
    <property type="gene ID" value="OMERI11G11400"/>
</dbReference>
<dbReference type="HOGENOM" id="CLU_2447199_0_0_1"/>
<dbReference type="EnsemblPlants" id="OMERI11G11400.4">
    <property type="protein sequence ID" value="OMERI11G11400.4"/>
    <property type="gene ID" value="OMERI11G11400"/>
</dbReference>
<reference evidence="2" key="2">
    <citation type="submission" date="2018-05" db="EMBL/GenBank/DDBJ databases">
        <title>OmerRS3 (Oryza meridionalis Reference Sequence Version 3).</title>
        <authorList>
            <person name="Zhang J."/>
            <person name="Kudrna D."/>
            <person name="Lee S."/>
            <person name="Talag J."/>
            <person name="Welchert J."/>
            <person name="Wing R.A."/>
        </authorList>
    </citation>
    <scope>NUCLEOTIDE SEQUENCE [LARGE SCALE GENOMIC DNA]</scope>
    <source>
        <strain evidence="2">OR44</strain>
    </source>
</reference>